<dbReference type="Ensembl" id="ENSORLT00020023078.1">
    <property type="protein sequence ID" value="ENSORLP00020015132.1"/>
    <property type="gene ID" value="ENSORLG00020016199.1"/>
</dbReference>
<dbReference type="PANTHER" id="PTHR36526:SF1">
    <property type="entry name" value="TRANSMEMBRANE PROTEIN 154"/>
    <property type="match status" value="1"/>
</dbReference>
<dbReference type="InterPro" id="IPR053087">
    <property type="entry name" value="TMEM154-like"/>
</dbReference>
<accession>A0A3P9L3G9</accession>
<dbReference type="Pfam" id="PF15102">
    <property type="entry name" value="TMEM154"/>
    <property type="match status" value="1"/>
</dbReference>
<protein>
    <recommendedName>
        <fullName evidence="4">Transmembrane protein 154</fullName>
    </recommendedName>
</protein>
<evidence type="ECO:0000256" key="1">
    <source>
        <dbReference type="SAM" id="Phobius"/>
    </source>
</evidence>
<reference key="1">
    <citation type="journal article" date="2007" name="Nature">
        <title>The medaka draft genome and insights into vertebrate genome evolution.</title>
        <authorList>
            <person name="Kasahara M."/>
            <person name="Naruse K."/>
            <person name="Sasaki S."/>
            <person name="Nakatani Y."/>
            <person name="Qu W."/>
            <person name="Ahsan B."/>
            <person name="Yamada T."/>
            <person name="Nagayasu Y."/>
            <person name="Doi K."/>
            <person name="Kasai Y."/>
            <person name="Jindo T."/>
            <person name="Kobayashi D."/>
            <person name="Shimada A."/>
            <person name="Toyoda A."/>
            <person name="Kuroki Y."/>
            <person name="Fujiyama A."/>
            <person name="Sasaki T."/>
            <person name="Shimizu A."/>
            <person name="Asakawa S."/>
            <person name="Shimizu N."/>
            <person name="Hashimoto S."/>
            <person name="Yang J."/>
            <person name="Lee Y."/>
            <person name="Matsushima K."/>
            <person name="Sugano S."/>
            <person name="Sakaizumi M."/>
            <person name="Narita T."/>
            <person name="Ohishi K."/>
            <person name="Haga S."/>
            <person name="Ohta F."/>
            <person name="Nomoto H."/>
            <person name="Nogata K."/>
            <person name="Morishita T."/>
            <person name="Endo T."/>
            <person name="Shin-I T."/>
            <person name="Takeda H."/>
            <person name="Morishita S."/>
            <person name="Kohara Y."/>
        </authorList>
    </citation>
    <scope>NUCLEOTIDE SEQUENCE [LARGE SCALE GENOMIC DNA]</scope>
    <source>
        <strain>Hd-rR</strain>
    </source>
</reference>
<reference evidence="2 3" key="2">
    <citation type="submission" date="2017-04" db="EMBL/GenBank/DDBJ databases">
        <title>CpG methylation of centromeres and impact of large insertions on vertebrate speciation.</title>
        <authorList>
            <person name="Ichikawa K."/>
            <person name="Yoshimura J."/>
            <person name="Morishita S."/>
        </authorList>
    </citation>
    <scope>NUCLEOTIDE SEQUENCE</scope>
    <source>
        <strain evidence="2 3">HNI</strain>
    </source>
</reference>
<evidence type="ECO:0008006" key="4">
    <source>
        <dbReference type="Google" id="ProtNLM"/>
    </source>
</evidence>
<proteinExistence type="predicted"/>
<reference evidence="2" key="3">
    <citation type="submission" date="2025-08" db="UniProtKB">
        <authorList>
            <consortium name="Ensembl"/>
        </authorList>
    </citation>
    <scope>IDENTIFICATION</scope>
    <source>
        <strain evidence="2">HNI</strain>
    </source>
</reference>
<organism evidence="2 3">
    <name type="scientific">Oryzias latipes</name>
    <name type="common">Japanese rice fish</name>
    <name type="synonym">Japanese killifish</name>
    <dbReference type="NCBI Taxonomy" id="8090"/>
    <lineage>
        <taxon>Eukaryota</taxon>
        <taxon>Metazoa</taxon>
        <taxon>Chordata</taxon>
        <taxon>Craniata</taxon>
        <taxon>Vertebrata</taxon>
        <taxon>Euteleostomi</taxon>
        <taxon>Actinopterygii</taxon>
        <taxon>Neopterygii</taxon>
        <taxon>Teleostei</taxon>
        <taxon>Neoteleostei</taxon>
        <taxon>Acanthomorphata</taxon>
        <taxon>Ovalentaria</taxon>
        <taxon>Atherinomorphae</taxon>
        <taxon>Beloniformes</taxon>
        <taxon>Adrianichthyidae</taxon>
        <taxon>Oryziinae</taxon>
        <taxon>Oryzias</taxon>
    </lineage>
</organism>
<feature type="transmembrane region" description="Helical" evidence="1">
    <location>
        <begin position="86"/>
        <end position="109"/>
    </location>
</feature>
<keyword evidence="1" id="KW-0812">Transmembrane</keyword>
<keyword evidence="1" id="KW-0472">Membrane</keyword>
<dbReference type="AlphaFoldDB" id="A0A3P9L3G9"/>
<dbReference type="PANTHER" id="PTHR36526">
    <property type="entry name" value="TRANSMEMBRANE PROTEIN 154"/>
    <property type="match status" value="1"/>
</dbReference>
<evidence type="ECO:0000313" key="2">
    <source>
        <dbReference type="Ensembl" id="ENSORLP00020015132.1"/>
    </source>
</evidence>
<name>A0A3P9L3G9_ORYLA</name>
<keyword evidence="1" id="KW-1133">Transmembrane helix</keyword>
<sequence length="179" mass="20722">QHKRPSAVICLLSCWTGQVKKNTHTLTQNTTTFFHKEMGSLPHLNISHIPMQFGFRANYSTETATCFFTENIRILLDRGGVVDSTLMLILIPVVIVTLICMVVCGYFIIRKWKQNATKREDPFLDEPSTEKVPMPMFEEDVPSVLELEMEDFDQWITKDCKFYCNFGGLLARIRCLWFC</sequence>
<reference evidence="2" key="4">
    <citation type="submission" date="2025-09" db="UniProtKB">
        <authorList>
            <consortium name="Ensembl"/>
        </authorList>
    </citation>
    <scope>IDENTIFICATION</scope>
    <source>
        <strain evidence="2">HNI</strain>
    </source>
</reference>
<dbReference type="Proteomes" id="UP000265180">
    <property type="component" value="Chromosome 1"/>
</dbReference>
<dbReference type="InterPro" id="IPR028064">
    <property type="entry name" value="TMEM154"/>
</dbReference>
<evidence type="ECO:0000313" key="3">
    <source>
        <dbReference type="Proteomes" id="UP000265180"/>
    </source>
</evidence>